<feature type="transmembrane region" description="Helical" evidence="6">
    <location>
        <begin position="404"/>
        <end position="423"/>
    </location>
</feature>
<keyword evidence="2" id="KW-1003">Cell membrane</keyword>
<dbReference type="Proteomes" id="UP001058016">
    <property type="component" value="Chromosome"/>
</dbReference>
<comment type="subcellular location">
    <subcellularLocation>
        <location evidence="1">Cell membrane</location>
        <topology evidence="1">Multi-pass membrane protein</topology>
    </subcellularLocation>
</comment>
<evidence type="ECO:0000256" key="6">
    <source>
        <dbReference type="SAM" id="Phobius"/>
    </source>
</evidence>
<evidence type="ECO:0000256" key="4">
    <source>
        <dbReference type="ARBA" id="ARBA00022989"/>
    </source>
</evidence>
<feature type="transmembrane region" description="Helical" evidence="6">
    <location>
        <begin position="164"/>
        <end position="182"/>
    </location>
</feature>
<accession>A0ABY5JPB3</accession>
<evidence type="ECO:0000313" key="7">
    <source>
        <dbReference type="EMBL" id="UUF07101.1"/>
    </source>
</evidence>
<organism evidence="7 8">
    <name type="scientific">Turicibacter bilis</name>
    <dbReference type="NCBI Taxonomy" id="2735723"/>
    <lineage>
        <taxon>Bacteria</taxon>
        <taxon>Bacillati</taxon>
        <taxon>Bacillota</taxon>
        <taxon>Erysipelotrichia</taxon>
        <taxon>Erysipelotrichales</taxon>
        <taxon>Turicibacteraceae</taxon>
        <taxon>Turicibacter</taxon>
    </lineage>
</organism>
<dbReference type="EMBL" id="CP071249">
    <property type="protein sequence ID" value="UUF07101.1"/>
    <property type="molecule type" value="Genomic_DNA"/>
</dbReference>
<dbReference type="PANTHER" id="PTHR30250:SF26">
    <property type="entry name" value="PSMA PROTEIN"/>
    <property type="match status" value="1"/>
</dbReference>
<feature type="transmembrane region" description="Helical" evidence="6">
    <location>
        <begin position="188"/>
        <end position="207"/>
    </location>
</feature>
<feature type="transmembrane region" description="Helical" evidence="6">
    <location>
        <begin position="435"/>
        <end position="455"/>
    </location>
</feature>
<evidence type="ECO:0000256" key="5">
    <source>
        <dbReference type="ARBA" id="ARBA00023136"/>
    </source>
</evidence>
<name>A0ABY5JPB3_9FIRM</name>
<feature type="transmembrane region" description="Helical" evidence="6">
    <location>
        <begin position="128"/>
        <end position="152"/>
    </location>
</feature>
<feature type="transmembrane region" description="Helical" evidence="6">
    <location>
        <begin position="343"/>
        <end position="367"/>
    </location>
</feature>
<sequence length="511" mass="57377">MKSNNQLKIGAILSYFSLGIGNVISILYTPIMLRLLGQSEYGLYNLSNSIIGYLGVLDFGIGNAVIRYTAKYKALEDKDGESNLYGMFIVIYSILAVLVILAGSFLVMNTHLFFSSSLTNDEMTRIRFMMALMIFNLAISFPFGIFGAIITAHEQFVFPKLVGLVRQVLNPFVMIPLLLLGYKSLGMTVASTCLNLIFIWVNLYYCFKVLKIKVKFNKMDFSVLKEIMGYSFFIFLNMIVDKIYWSTDQFILGSVRGTVAVAVYSIGSTFNQYYMNFSTAISGVFLPKVTKMVTKNVSREELSNLFIRTGRIQFIILSFILSGFVLVGKEFIAIWAGDGYEQSYFIALLVMIPLTIPLIQNLGITILQAKNMHHFRSTVYIIIAILNVITSIPLAKMYGGVGCALATGISMVIGNIIIINIYYYKKIHINIPKFWLEISKLSIPVVISLGIMLAINKIVSLNGIIDVLFTGMTFTVIFVPLMWLLGMNNSEKELFIGPIKMIGRKLRRVTV</sequence>
<feature type="transmembrane region" description="Helical" evidence="6">
    <location>
        <begin position="51"/>
        <end position="70"/>
    </location>
</feature>
<feature type="transmembrane region" description="Helical" evidence="6">
    <location>
        <begin position="467"/>
        <end position="485"/>
    </location>
</feature>
<dbReference type="Pfam" id="PF01943">
    <property type="entry name" value="Polysacc_synt"/>
    <property type="match status" value="1"/>
</dbReference>
<dbReference type="InterPro" id="IPR002797">
    <property type="entry name" value="Polysacc_synth"/>
</dbReference>
<feature type="transmembrane region" description="Helical" evidence="6">
    <location>
        <begin position="82"/>
        <end position="108"/>
    </location>
</feature>
<keyword evidence="3 6" id="KW-0812">Transmembrane</keyword>
<feature type="transmembrane region" description="Helical" evidence="6">
    <location>
        <begin position="12"/>
        <end position="31"/>
    </location>
</feature>
<keyword evidence="5 6" id="KW-0472">Membrane</keyword>
<evidence type="ECO:0000313" key="8">
    <source>
        <dbReference type="Proteomes" id="UP001058016"/>
    </source>
</evidence>
<reference evidence="7 8" key="1">
    <citation type="submission" date="2021-03" db="EMBL/GenBank/DDBJ databases">
        <title>Comparative Genomics and Metabolomics in the genus Turicibacter.</title>
        <authorList>
            <person name="Maki J."/>
            <person name="Looft T."/>
        </authorList>
    </citation>
    <scope>NUCLEOTIDE SEQUENCE [LARGE SCALE GENOMIC DNA]</scope>
    <source>
        <strain evidence="7 8">MMM721</strain>
    </source>
</reference>
<feature type="transmembrane region" description="Helical" evidence="6">
    <location>
        <begin position="227"/>
        <end position="245"/>
    </location>
</feature>
<keyword evidence="8" id="KW-1185">Reference proteome</keyword>
<dbReference type="RefSeq" id="WP_212725989.1">
    <property type="nucleotide sequence ID" value="NZ_CP071249.1"/>
</dbReference>
<feature type="transmembrane region" description="Helical" evidence="6">
    <location>
        <begin position="314"/>
        <end position="337"/>
    </location>
</feature>
<protein>
    <submittedName>
        <fullName evidence="7">Oligosaccharide flippase family protein</fullName>
    </submittedName>
</protein>
<evidence type="ECO:0000256" key="2">
    <source>
        <dbReference type="ARBA" id="ARBA00022475"/>
    </source>
</evidence>
<gene>
    <name evidence="7" type="ORF">J0J69_06325</name>
</gene>
<evidence type="ECO:0000256" key="3">
    <source>
        <dbReference type="ARBA" id="ARBA00022692"/>
    </source>
</evidence>
<keyword evidence="4 6" id="KW-1133">Transmembrane helix</keyword>
<proteinExistence type="predicted"/>
<feature type="transmembrane region" description="Helical" evidence="6">
    <location>
        <begin position="379"/>
        <end position="398"/>
    </location>
</feature>
<dbReference type="InterPro" id="IPR050833">
    <property type="entry name" value="Poly_Biosynth_Transport"/>
</dbReference>
<evidence type="ECO:0000256" key="1">
    <source>
        <dbReference type="ARBA" id="ARBA00004651"/>
    </source>
</evidence>
<dbReference type="PANTHER" id="PTHR30250">
    <property type="entry name" value="PST FAMILY PREDICTED COLANIC ACID TRANSPORTER"/>
    <property type="match status" value="1"/>
</dbReference>